<dbReference type="SUPFAM" id="SSF56059">
    <property type="entry name" value="Glutathione synthetase ATP-binding domain-like"/>
    <property type="match status" value="1"/>
</dbReference>
<dbReference type="RefSeq" id="WP_387345328.1">
    <property type="nucleotide sequence ID" value="NZ_JBIAXI010000020.1"/>
</dbReference>
<evidence type="ECO:0000256" key="1">
    <source>
        <dbReference type="PROSITE-ProRule" id="PRU00409"/>
    </source>
</evidence>
<dbReference type="InterPro" id="IPR011761">
    <property type="entry name" value="ATP-grasp"/>
</dbReference>
<evidence type="ECO:0000313" key="4">
    <source>
        <dbReference type="EMBL" id="MFF4776912.1"/>
    </source>
</evidence>
<dbReference type="Proteomes" id="UP001602119">
    <property type="component" value="Unassembled WGS sequence"/>
</dbReference>
<reference evidence="4 5" key="1">
    <citation type="submission" date="2024-10" db="EMBL/GenBank/DDBJ databases">
        <title>The Natural Products Discovery Center: Release of the First 8490 Sequenced Strains for Exploring Actinobacteria Biosynthetic Diversity.</title>
        <authorList>
            <person name="Kalkreuter E."/>
            <person name="Kautsar S.A."/>
            <person name="Yang D."/>
            <person name="Bader C.D."/>
            <person name="Teijaro C.N."/>
            <person name="Fluegel L."/>
            <person name="Davis C.M."/>
            <person name="Simpson J.R."/>
            <person name="Lauterbach L."/>
            <person name="Steele A.D."/>
            <person name="Gui C."/>
            <person name="Meng S."/>
            <person name="Li G."/>
            <person name="Viehrig K."/>
            <person name="Ye F."/>
            <person name="Su P."/>
            <person name="Kiefer A.F."/>
            <person name="Nichols A."/>
            <person name="Cepeda A.J."/>
            <person name="Yan W."/>
            <person name="Fan B."/>
            <person name="Jiang Y."/>
            <person name="Adhikari A."/>
            <person name="Zheng C.-J."/>
            <person name="Schuster L."/>
            <person name="Cowan T.M."/>
            <person name="Smanski M.J."/>
            <person name="Chevrette M.G."/>
            <person name="De Carvalho L.P.S."/>
            <person name="Shen B."/>
        </authorList>
    </citation>
    <scope>NUCLEOTIDE SEQUENCE [LARGE SCALE GENOMIC DNA]</scope>
    <source>
        <strain evidence="4 5">NPDC001281</strain>
    </source>
</reference>
<dbReference type="InterPro" id="IPR047778">
    <property type="entry name" value="STM4014-like"/>
</dbReference>
<keyword evidence="1" id="KW-0067">ATP-binding</keyword>
<keyword evidence="1" id="KW-0547">Nucleotide-binding</keyword>
<evidence type="ECO:0000256" key="2">
    <source>
        <dbReference type="SAM" id="MobiDB-lite"/>
    </source>
</evidence>
<dbReference type="Gene3D" id="3.30.470.20">
    <property type="entry name" value="ATP-grasp fold, B domain"/>
    <property type="match status" value="1"/>
</dbReference>
<sequence length="468" mass="48412">MSDEQSDVRFAVVGTPGDRRVTMFRDAVLRRDLPEPVVISWSDVLAGLLAPGEPSTPTPDVTAPRGGGTAGAGADRLGVPVHDDHALDLHGPGAQGLGSCGFDALAPGTLVRIDSPGEDARADALLRGPGDPSRVTGGARWYRTFVAGLAKVRDLTATVPSACLLGDPGEIAVMFDKRLSHRRLRDAGVPVPDALAVPVTSYDELRGEMARRRWTRVFVKPAHGSSASGVIAFQVHGARVKAVTSADLGPGQSLHNSLRVRTYESEDDVATIVGALAPEGLHVERWFPKASLSGRAFDLRVVCVAGTPTHAVVRLGRGPMTNLHLGGARGDLDGVRARLGPATWERVMDVCARAAACFPHSLAVGVDVMVGADLRSVAVAEVNAFGDLLPGLPGLAGTPAAGLDTYAAQVAAVIDGWRPKGGGLPAPAPDPGRQDIAPSTACGEPPRAGDVAGQADGMREAAYGGRHA</sequence>
<accession>A0ABW6VEA6</accession>
<dbReference type="EMBL" id="JBIAXI010000020">
    <property type="protein sequence ID" value="MFF4776912.1"/>
    <property type="molecule type" value="Genomic_DNA"/>
</dbReference>
<comment type="caution">
    <text evidence="4">The sequence shown here is derived from an EMBL/GenBank/DDBJ whole genome shotgun (WGS) entry which is preliminary data.</text>
</comment>
<evidence type="ECO:0000313" key="5">
    <source>
        <dbReference type="Proteomes" id="UP001602119"/>
    </source>
</evidence>
<organism evidence="4 5">
    <name type="scientific">Microtetraspora fusca</name>
    <dbReference type="NCBI Taxonomy" id="1997"/>
    <lineage>
        <taxon>Bacteria</taxon>
        <taxon>Bacillati</taxon>
        <taxon>Actinomycetota</taxon>
        <taxon>Actinomycetes</taxon>
        <taxon>Streptosporangiales</taxon>
        <taxon>Streptosporangiaceae</taxon>
        <taxon>Microtetraspora</taxon>
    </lineage>
</organism>
<dbReference type="NCBIfam" id="NF038074">
    <property type="entry name" value="fam_STM4014"/>
    <property type="match status" value="1"/>
</dbReference>
<gene>
    <name evidence="4" type="ORF">ACFY05_29015</name>
</gene>
<name>A0ABW6VEA6_MICFU</name>
<evidence type="ECO:0000259" key="3">
    <source>
        <dbReference type="PROSITE" id="PS50975"/>
    </source>
</evidence>
<feature type="region of interest" description="Disordered" evidence="2">
    <location>
        <begin position="421"/>
        <end position="468"/>
    </location>
</feature>
<feature type="region of interest" description="Disordered" evidence="2">
    <location>
        <begin position="50"/>
        <end position="75"/>
    </location>
</feature>
<dbReference type="PROSITE" id="PS50975">
    <property type="entry name" value="ATP_GRASP"/>
    <property type="match status" value="1"/>
</dbReference>
<keyword evidence="5" id="KW-1185">Reference proteome</keyword>
<protein>
    <submittedName>
        <fullName evidence="4">STM4014 family protein</fullName>
    </submittedName>
</protein>
<feature type="domain" description="ATP-grasp" evidence="3">
    <location>
        <begin position="181"/>
        <end position="414"/>
    </location>
</feature>
<proteinExistence type="predicted"/>